<dbReference type="InterPro" id="IPR015424">
    <property type="entry name" value="PyrdxlP-dep_Trfase"/>
</dbReference>
<feature type="domain" description="Aminotransferase class V" evidence="9">
    <location>
        <begin position="4"/>
        <end position="362"/>
    </location>
</feature>
<evidence type="ECO:0000259" key="9">
    <source>
        <dbReference type="Pfam" id="PF00266"/>
    </source>
</evidence>
<dbReference type="PIRSF" id="PIRSF005572">
    <property type="entry name" value="NifS"/>
    <property type="match status" value="1"/>
</dbReference>
<organism evidence="10 11">
    <name type="scientific">candidate division TA06 bacterium</name>
    <dbReference type="NCBI Taxonomy" id="2250710"/>
    <lineage>
        <taxon>Bacteria</taxon>
        <taxon>Bacteria division TA06</taxon>
    </lineage>
</organism>
<proteinExistence type="inferred from homology"/>
<protein>
    <submittedName>
        <fullName evidence="10">Cysteine desulfurase</fullName>
    </submittedName>
</protein>
<evidence type="ECO:0000256" key="5">
    <source>
        <dbReference type="ARBA" id="ARBA00022898"/>
    </source>
</evidence>
<reference evidence="10 11" key="1">
    <citation type="submission" date="2019-03" db="EMBL/GenBank/DDBJ databases">
        <title>Metabolic potential of uncultured bacteria and archaea associated with petroleum seepage in deep-sea sediments.</title>
        <authorList>
            <person name="Dong X."/>
            <person name="Hubert C."/>
        </authorList>
    </citation>
    <scope>NUCLEOTIDE SEQUENCE [LARGE SCALE GENOMIC DNA]</scope>
    <source>
        <strain evidence="10">E44_bin18</strain>
    </source>
</reference>
<keyword evidence="5" id="KW-0663">Pyridoxal phosphate</keyword>
<comment type="caution">
    <text evidence="10">The sequence shown here is derived from an EMBL/GenBank/DDBJ whole genome shotgun (WGS) entry which is preliminary data.</text>
</comment>
<evidence type="ECO:0000313" key="11">
    <source>
        <dbReference type="Proteomes" id="UP000315525"/>
    </source>
</evidence>
<dbReference type="GO" id="GO:0046872">
    <property type="term" value="F:metal ion binding"/>
    <property type="evidence" value="ECO:0007669"/>
    <property type="project" value="UniProtKB-KW"/>
</dbReference>
<dbReference type="InterPro" id="IPR015422">
    <property type="entry name" value="PyrdxlP-dep_Trfase_small"/>
</dbReference>
<dbReference type="EMBL" id="SOJN01000049">
    <property type="protein sequence ID" value="TET46521.1"/>
    <property type="molecule type" value="Genomic_DNA"/>
</dbReference>
<evidence type="ECO:0000256" key="3">
    <source>
        <dbReference type="ARBA" id="ARBA00022679"/>
    </source>
</evidence>
<evidence type="ECO:0000313" key="10">
    <source>
        <dbReference type="EMBL" id="TET46521.1"/>
    </source>
</evidence>
<sequence>MKRIFLDHASAMPVDPRVSEFAERYLRANFGNPSSLHSVGLEAKTAIEDARKKIAELINAGNENCIVFTSGATESNNLAIKGTALRNISKGKEIAASAIEHMSVLNPMKELQKNGFKLTIIPVDSTGIIDTEELGRILTKNTTVTSIMYANNEIGTIEPVKEISEVVHEKGLYLHVDATAAAGRIAIDVQSDGIDLLTLSSNDMGGPQGAGVLYMKPGVRLQPILPGGGQERGLRSGTENLFTIAGMGEAARIAKDQMDEESKRLKEIRDELIDEIFNIDESYLTGHNTQRLPHHASFRFSRIEGESIVLNMDTMYNIQVSTGSACSSKTLEPSHVLLAIGLKHEEAHGSMVLTLGPSNKAEETPVIAKAVKETVERLRKLSPL</sequence>
<dbReference type="AlphaFoldDB" id="A0A523UW47"/>
<dbReference type="InterPro" id="IPR000192">
    <property type="entry name" value="Aminotrans_V_dom"/>
</dbReference>
<dbReference type="Gene3D" id="3.40.640.10">
    <property type="entry name" value="Type I PLP-dependent aspartate aminotransferase-like (Major domain)"/>
    <property type="match status" value="1"/>
</dbReference>
<comment type="cofactor">
    <cofactor evidence="1">
        <name>pyridoxal 5'-phosphate</name>
        <dbReference type="ChEBI" id="CHEBI:597326"/>
    </cofactor>
</comment>
<dbReference type="Proteomes" id="UP000315525">
    <property type="component" value="Unassembled WGS sequence"/>
</dbReference>
<evidence type="ECO:0000256" key="8">
    <source>
        <dbReference type="ARBA" id="ARBA00050776"/>
    </source>
</evidence>
<dbReference type="PANTHER" id="PTHR11601">
    <property type="entry name" value="CYSTEINE DESULFURYLASE FAMILY MEMBER"/>
    <property type="match status" value="1"/>
</dbReference>
<keyword evidence="4" id="KW-0479">Metal-binding</keyword>
<dbReference type="GO" id="GO:0031071">
    <property type="term" value="F:cysteine desulfurase activity"/>
    <property type="evidence" value="ECO:0007669"/>
    <property type="project" value="UniProtKB-EC"/>
</dbReference>
<dbReference type="Gene3D" id="3.90.1150.10">
    <property type="entry name" value="Aspartate Aminotransferase, domain 1"/>
    <property type="match status" value="1"/>
</dbReference>
<keyword evidence="6" id="KW-0408">Iron</keyword>
<dbReference type="InterPro" id="IPR016454">
    <property type="entry name" value="Cysteine_dSase"/>
</dbReference>
<evidence type="ECO:0000256" key="7">
    <source>
        <dbReference type="ARBA" id="ARBA00023014"/>
    </source>
</evidence>
<comment type="similarity">
    <text evidence="2">Belongs to the class-V pyridoxal-phosphate-dependent aminotransferase family. NifS/IscS subfamily.</text>
</comment>
<evidence type="ECO:0000256" key="2">
    <source>
        <dbReference type="ARBA" id="ARBA00006490"/>
    </source>
</evidence>
<comment type="catalytic activity">
    <reaction evidence="8">
        <text>(sulfur carrier)-H + L-cysteine = (sulfur carrier)-SH + L-alanine</text>
        <dbReference type="Rhea" id="RHEA:43892"/>
        <dbReference type="Rhea" id="RHEA-COMP:14737"/>
        <dbReference type="Rhea" id="RHEA-COMP:14739"/>
        <dbReference type="ChEBI" id="CHEBI:29917"/>
        <dbReference type="ChEBI" id="CHEBI:35235"/>
        <dbReference type="ChEBI" id="CHEBI:57972"/>
        <dbReference type="ChEBI" id="CHEBI:64428"/>
        <dbReference type="EC" id="2.8.1.7"/>
    </reaction>
</comment>
<keyword evidence="7" id="KW-0411">Iron-sulfur</keyword>
<dbReference type="Pfam" id="PF00266">
    <property type="entry name" value="Aminotran_5"/>
    <property type="match status" value="1"/>
</dbReference>
<name>A0A523UW47_UNCT6</name>
<evidence type="ECO:0000256" key="1">
    <source>
        <dbReference type="ARBA" id="ARBA00001933"/>
    </source>
</evidence>
<accession>A0A523UW47</accession>
<dbReference type="InterPro" id="IPR015421">
    <property type="entry name" value="PyrdxlP-dep_Trfase_major"/>
</dbReference>
<evidence type="ECO:0000256" key="4">
    <source>
        <dbReference type="ARBA" id="ARBA00022723"/>
    </source>
</evidence>
<gene>
    <name evidence="10" type="ORF">E3J62_03960</name>
</gene>
<keyword evidence="3" id="KW-0808">Transferase</keyword>
<dbReference type="PANTHER" id="PTHR11601:SF34">
    <property type="entry name" value="CYSTEINE DESULFURASE"/>
    <property type="match status" value="1"/>
</dbReference>
<dbReference type="SUPFAM" id="SSF53383">
    <property type="entry name" value="PLP-dependent transferases"/>
    <property type="match status" value="1"/>
</dbReference>
<dbReference type="GO" id="GO:0051536">
    <property type="term" value="F:iron-sulfur cluster binding"/>
    <property type="evidence" value="ECO:0007669"/>
    <property type="project" value="UniProtKB-KW"/>
</dbReference>
<evidence type="ECO:0000256" key="6">
    <source>
        <dbReference type="ARBA" id="ARBA00023004"/>
    </source>
</evidence>